<dbReference type="AlphaFoldDB" id="A0A8H3CD21"/>
<proteinExistence type="predicted"/>
<organism evidence="2 3">
    <name type="scientific">Rhizoctonia solani</name>
    <dbReference type="NCBI Taxonomy" id="456999"/>
    <lineage>
        <taxon>Eukaryota</taxon>
        <taxon>Fungi</taxon>
        <taxon>Dikarya</taxon>
        <taxon>Basidiomycota</taxon>
        <taxon>Agaricomycotina</taxon>
        <taxon>Agaricomycetes</taxon>
        <taxon>Cantharellales</taxon>
        <taxon>Ceratobasidiaceae</taxon>
        <taxon>Rhizoctonia</taxon>
    </lineage>
</organism>
<evidence type="ECO:0000313" key="3">
    <source>
        <dbReference type="Proteomes" id="UP000663850"/>
    </source>
</evidence>
<comment type="caution">
    <text evidence="2">The sequence shown here is derived from an EMBL/GenBank/DDBJ whole genome shotgun (WGS) entry which is preliminary data.</text>
</comment>
<feature type="region of interest" description="Disordered" evidence="1">
    <location>
        <begin position="50"/>
        <end position="100"/>
    </location>
</feature>
<evidence type="ECO:0000313" key="2">
    <source>
        <dbReference type="EMBL" id="CAE6477294.1"/>
    </source>
</evidence>
<dbReference type="EMBL" id="CAJMWZ010003653">
    <property type="protein sequence ID" value="CAE6477294.1"/>
    <property type="molecule type" value="Genomic_DNA"/>
</dbReference>
<sequence length="201" mass="22809">MAYVSPSIHSPRGLGCLSRAIQVLSVFWDCTRPTATSYPRHLGMANTHSTDVYTQNPYPPTSPRETPPWTELRGWHNDHTLRNGDYQSPRHGVPPPVESQQNRYAGYANLRLYWSRLPHLGQTQRYLSLGAPNFIPPLANPAEVDRLPAEYTGLVKAQYDSPGSSQLRVRFKPARGKPEPHEGYLYQYGRGYAGFRLAEFR</sequence>
<name>A0A8H3CD21_9AGAM</name>
<dbReference type="Proteomes" id="UP000663850">
    <property type="component" value="Unassembled WGS sequence"/>
</dbReference>
<reference evidence="2" key="1">
    <citation type="submission" date="2021-01" db="EMBL/GenBank/DDBJ databases">
        <authorList>
            <person name="Kaushik A."/>
        </authorList>
    </citation>
    <scope>NUCLEOTIDE SEQUENCE</scope>
    <source>
        <strain evidence="2">Type strain: AG8-Rh-89/</strain>
    </source>
</reference>
<protein>
    <submittedName>
        <fullName evidence="2">Uncharacterized protein</fullName>
    </submittedName>
</protein>
<gene>
    <name evidence="2" type="ORF">RDB_LOCUS70325</name>
</gene>
<evidence type="ECO:0000256" key="1">
    <source>
        <dbReference type="SAM" id="MobiDB-lite"/>
    </source>
</evidence>
<feature type="compositionally biased region" description="Pro residues" evidence="1">
    <location>
        <begin position="57"/>
        <end position="66"/>
    </location>
</feature>
<feature type="compositionally biased region" description="Basic and acidic residues" evidence="1">
    <location>
        <begin position="73"/>
        <end position="82"/>
    </location>
</feature>
<accession>A0A8H3CD21</accession>